<feature type="region of interest" description="Disordered" evidence="1">
    <location>
        <begin position="86"/>
        <end position="113"/>
    </location>
</feature>
<evidence type="ECO:0000313" key="2">
    <source>
        <dbReference type="EMBL" id="KAJ7026506.1"/>
    </source>
</evidence>
<dbReference type="EMBL" id="JARJCM010000137">
    <property type="protein sequence ID" value="KAJ7026506.1"/>
    <property type="molecule type" value="Genomic_DNA"/>
</dbReference>
<comment type="caution">
    <text evidence="2">The sequence shown here is derived from an EMBL/GenBank/DDBJ whole genome shotgun (WGS) entry which is preliminary data.</text>
</comment>
<keyword evidence="3" id="KW-1185">Reference proteome</keyword>
<protein>
    <submittedName>
        <fullName evidence="2">Uncharacterized protein</fullName>
    </submittedName>
</protein>
<evidence type="ECO:0000313" key="3">
    <source>
        <dbReference type="Proteomes" id="UP001218188"/>
    </source>
</evidence>
<sequence>MPAMKITHKIKGEKHKIEGDGRNAGGRREIGAIMQSATTYRAERRRMRQRGAARAQRNGAEQCVGRVSIHSPENARGVNGDEQAMTRRVTPHGPCSTAATVRGGEGPSPGRPRVRVTQAVVDANVRRKIVEKKKLEGPRYITLEVFPFRLDCQQTVATNGWSSLISIAAFGQRPSIAFLVVVGDDQQKMPQN</sequence>
<gene>
    <name evidence="2" type="ORF">C8F04DRAFT_1190454</name>
</gene>
<name>A0AAD6SEJ4_9AGAR</name>
<evidence type="ECO:0000256" key="1">
    <source>
        <dbReference type="SAM" id="MobiDB-lite"/>
    </source>
</evidence>
<dbReference type="Proteomes" id="UP001218188">
    <property type="component" value="Unassembled WGS sequence"/>
</dbReference>
<reference evidence="2" key="1">
    <citation type="submission" date="2023-03" db="EMBL/GenBank/DDBJ databases">
        <title>Massive genome expansion in bonnet fungi (Mycena s.s.) driven by repeated elements and novel gene families across ecological guilds.</title>
        <authorList>
            <consortium name="Lawrence Berkeley National Laboratory"/>
            <person name="Harder C.B."/>
            <person name="Miyauchi S."/>
            <person name="Viragh M."/>
            <person name="Kuo A."/>
            <person name="Thoen E."/>
            <person name="Andreopoulos B."/>
            <person name="Lu D."/>
            <person name="Skrede I."/>
            <person name="Drula E."/>
            <person name="Henrissat B."/>
            <person name="Morin E."/>
            <person name="Kohler A."/>
            <person name="Barry K."/>
            <person name="LaButti K."/>
            <person name="Morin E."/>
            <person name="Salamov A."/>
            <person name="Lipzen A."/>
            <person name="Mereny Z."/>
            <person name="Hegedus B."/>
            <person name="Baldrian P."/>
            <person name="Stursova M."/>
            <person name="Weitz H."/>
            <person name="Taylor A."/>
            <person name="Grigoriev I.V."/>
            <person name="Nagy L.G."/>
            <person name="Martin F."/>
            <person name="Kauserud H."/>
        </authorList>
    </citation>
    <scope>NUCLEOTIDE SEQUENCE</scope>
    <source>
        <strain evidence="2">CBHHK200</strain>
    </source>
</reference>
<accession>A0AAD6SEJ4</accession>
<proteinExistence type="predicted"/>
<dbReference type="AlphaFoldDB" id="A0AAD6SEJ4"/>
<organism evidence="2 3">
    <name type="scientific">Mycena alexandri</name>
    <dbReference type="NCBI Taxonomy" id="1745969"/>
    <lineage>
        <taxon>Eukaryota</taxon>
        <taxon>Fungi</taxon>
        <taxon>Dikarya</taxon>
        <taxon>Basidiomycota</taxon>
        <taxon>Agaricomycotina</taxon>
        <taxon>Agaricomycetes</taxon>
        <taxon>Agaricomycetidae</taxon>
        <taxon>Agaricales</taxon>
        <taxon>Marasmiineae</taxon>
        <taxon>Mycenaceae</taxon>
        <taxon>Mycena</taxon>
    </lineage>
</organism>